<dbReference type="InterPro" id="IPR047738">
    <property type="entry name" value="SAV_2336-like_N"/>
</dbReference>
<dbReference type="InterPro" id="IPR015210">
    <property type="entry name" value="NaeI"/>
</dbReference>
<proteinExistence type="predicted"/>
<dbReference type="InterPro" id="IPR036388">
    <property type="entry name" value="WH-like_DNA-bd_sf"/>
</dbReference>
<evidence type="ECO:0000313" key="5">
    <source>
        <dbReference type="EMBL" id="MDQ0365069.1"/>
    </source>
</evidence>
<dbReference type="CDD" id="cd22338">
    <property type="entry name" value="NaeI-like"/>
    <property type="match status" value="1"/>
</dbReference>
<dbReference type="SUPFAM" id="SSF52980">
    <property type="entry name" value="Restriction endonuclease-like"/>
    <property type="match status" value="1"/>
</dbReference>
<gene>
    <name evidence="5" type="ORF">J2S42_001738</name>
</gene>
<evidence type="ECO:0000256" key="1">
    <source>
        <dbReference type="ARBA" id="ARBA00022722"/>
    </source>
</evidence>
<dbReference type="EMBL" id="JAUSUZ010000001">
    <property type="protein sequence ID" value="MDQ0365069.1"/>
    <property type="molecule type" value="Genomic_DNA"/>
</dbReference>
<dbReference type="GO" id="GO:0003677">
    <property type="term" value="F:DNA binding"/>
    <property type="evidence" value="ECO:0007669"/>
    <property type="project" value="InterPro"/>
</dbReference>
<feature type="domain" description="Type II restriction enzyme NaeI" evidence="4">
    <location>
        <begin position="560"/>
        <end position="837"/>
    </location>
</feature>
<comment type="caution">
    <text evidence="5">The sequence shown here is derived from an EMBL/GenBank/DDBJ whole genome shotgun (WGS) entry which is preliminary data.</text>
</comment>
<sequence>MELARSLRPFQRPWPRGRRAQLDLHATVDQYAMTGLLIPIVMPAPERWFDAVVVADNSPGMVVWDNALKDFLRVLHQVGAFRQIRLLRLDPVAGAVVSDGSGRPQDTGRLLRAPDSRRLVIVWSDFAARAWQHGLPWSTIHVWAEKSPTIAIDPLPAALWAHAGLDLPAVRVHAPVPGAANTALRYTLSPLLRLLASTDENWLPVPLASLTPSSLGRLASALIRTDPAGCEAVLTTAVGRIDEDPDETAPDGEALATAFLRLASPAAGRLATLTATWEQLPVGMLSWLSVHALPKGDPASAGEVIGGGLYDVALHDRTPVLRFRRGVRERLLRGLRIDDIRQLNDLIAEQSASMPGALRTLVANPDGDNMHALESVAFASASREALRALGVEPAMPTETPDIEEQSVSAAVHVPLMDLFRDAVQSACDDLHNLEADDAFALFVRWADGGAWVEEVMPDLSTIEWSPSETFDGDTEIGLVHVEATVSFVALVPKSDVDYQDVRILEVDWNDHYSRVLFDPGDPCRLSWSYRREPARRPELEFNRVDEVDGDVRLADLEMQNLTAALLRLDPDGARLALILRRTFDYLYDGARTGRFAWRQLLKEEKHALGKRAETELAQEFDLAYGERHDFRLAGVEFEFVVTTQRLFMVSRHRHPAIHMFVTADDERGVMSVAVVRATSDLLASRPNRDQKQTLSASGRAAMQWIHRNVPIPANLLSRLPAEVVDAVMSPPSGAARVRELLRRVRGTPIDMVAIDTVCQQRDATRRVREAGTLLRAEGILVLSGSTAVGRRIAEELHYHLPKQHFMSIRVTYSSPANPAPSFEAAGRRWTVGLAGSRLVKAPDINAVV</sequence>
<dbReference type="GO" id="GO:0009036">
    <property type="term" value="F:type II site-specific deoxyribonuclease activity"/>
    <property type="evidence" value="ECO:0007669"/>
    <property type="project" value="InterPro"/>
</dbReference>
<evidence type="ECO:0000256" key="3">
    <source>
        <dbReference type="ARBA" id="ARBA00022801"/>
    </source>
</evidence>
<keyword evidence="3" id="KW-0378">Hydrolase</keyword>
<keyword evidence="2" id="KW-0255">Endonuclease</keyword>
<name>A0AAE3VXK6_9ACTN</name>
<protein>
    <recommendedName>
        <fullName evidence="4">Type II restriction enzyme NaeI domain-containing protein</fullName>
    </recommendedName>
</protein>
<reference evidence="5 6" key="1">
    <citation type="submission" date="2023-07" db="EMBL/GenBank/DDBJ databases">
        <title>Sequencing the genomes of 1000 actinobacteria strains.</title>
        <authorList>
            <person name="Klenk H.-P."/>
        </authorList>
    </citation>
    <scope>NUCLEOTIDE SEQUENCE [LARGE SCALE GENOMIC DNA]</scope>
    <source>
        <strain evidence="5 6">DSM 44709</strain>
    </source>
</reference>
<evidence type="ECO:0000313" key="6">
    <source>
        <dbReference type="Proteomes" id="UP001240236"/>
    </source>
</evidence>
<keyword evidence="6" id="KW-1185">Reference proteome</keyword>
<keyword evidence="1" id="KW-0540">Nuclease</keyword>
<dbReference type="InterPro" id="IPR037057">
    <property type="entry name" value="DNA_rep_MutH/T2_RE_sf"/>
</dbReference>
<accession>A0AAE3VXK6</accession>
<organism evidence="5 6">
    <name type="scientific">Catenuloplanes indicus</name>
    <dbReference type="NCBI Taxonomy" id="137267"/>
    <lineage>
        <taxon>Bacteria</taxon>
        <taxon>Bacillati</taxon>
        <taxon>Actinomycetota</taxon>
        <taxon>Actinomycetes</taxon>
        <taxon>Micromonosporales</taxon>
        <taxon>Micromonosporaceae</taxon>
        <taxon>Catenuloplanes</taxon>
    </lineage>
</organism>
<dbReference type="InterPro" id="IPR011335">
    <property type="entry name" value="Restrct_endonuc-II-like"/>
</dbReference>
<dbReference type="AlphaFoldDB" id="A0AAE3VXK6"/>
<evidence type="ECO:0000256" key="2">
    <source>
        <dbReference type="ARBA" id="ARBA00022759"/>
    </source>
</evidence>
<dbReference type="Proteomes" id="UP001240236">
    <property type="component" value="Unassembled WGS sequence"/>
</dbReference>
<dbReference type="Gene3D" id="1.10.10.10">
    <property type="entry name" value="Winged helix-like DNA-binding domain superfamily/Winged helix DNA-binding domain"/>
    <property type="match status" value="1"/>
</dbReference>
<dbReference type="Pfam" id="PF09126">
    <property type="entry name" value="NaeI"/>
    <property type="match status" value="1"/>
</dbReference>
<dbReference type="GO" id="GO:0009307">
    <property type="term" value="P:DNA restriction-modification system"/>
    <property type="evidence" value="ECO:0007669"/>
    <property type="project" value="InterPro"/>
</dbReference>
<dbReference type="Gene3D" id="3.40.600.10">
    <property type="entry name" value="DNA mismatch repair MutH/Restriction endonuclease, type II"/>
    <property type="match status" value="1"/>
</dbReference>
<dbReference type="NCBIfam" id="NF041121">
    <property type="entry name" value="SAV_2336_NTERM"/>
    <property type="match status" value="1"/>
</dbReference>
<evidence type="ECO:0000259" key="4">
    <source>
        <dbReference type="Pfam" id="PF09126"/>
    </source>
</evidence>